<gene>
    <name evidence="1" type="ORF">L3Q82_005630</name>
</gene>
<protein>
    <submittedName>
        <fullName evidence="1">Uncharacterized protein</fullName>
    </submittedName>
</protein>
<organism evidence="1 2">
    <name type="scientific">Scortum barcoo</name>
    <name type="common">barcoo grunter</name>
    <dbReference type="NCBI Taxonomy" id="214431"/>
    <lineage>
        <taxon>Eukaryota</taxon>
        <taxon>Metazoa</taxon>
        <taxon>Chordata</taxon>
        <taxon>Craniata</taxon>
        <taxon>Vertebrata</taxon>
        <taxon>Euteleostomi</taxon>
        <taxon>Actinopterygii</taxon>
        <taxon>Neopterygii</taxon>
        <taxon>Teleostei</taxon>
        <taxon>Neoteleostei</taxon>
        <taxon>Acanthomorphata</taxon>
        <taxon>Eupercaria</taxon>
        <taxon>Centrarchiformes</taxon>
        <taxon>Terapontoidei</taxon>
        <taxon>Terapontidae</taxon>
        <taxon>Scortum</taxon>
    </lineage>
</organism>
<comment type="caution">
    <text evidence="1">The sequence shown here is derived from an EMBL/GenBank/DDBJ whole genome shotgun (WGS) entry which is preliminary data.</text>
</comment>
<evidence type="ECO:0000313" key="2">
    <source>
        <dbReference type="Proteomes" id="UP000831701"/>
    </source>
</evidence>
<reference evidence="1" key="1">
    <citation type="submission" date="2022-04" db="EMBL/GenBank/DDBJ databases">
        <title>Jade perch genome.</title>
        <authorList>
            <person name="Chao B."/>
        </authorList>
    </citation>
    <scope>NUCLEOTIDE SEQUENCE</scope>
    <source>
        <strain evidence="1">CB-2022</strain>
    </source>
</reference>
<sequence>MKANNVHRKSLSCANKSGNVRESGDQITEQEQHGLTDVRSKLQKDSVPPEYLRRSERTFRNPTEKMRVLQNDEAKKGEKRFLSMYEKWKFQVREARNQLKSYMPETELWTLVEDLKKIKEDIMNAYSEIRDLITPSTDIRRRVDTCESVTKEIISIAYSRAIDDENEFDEGQERSRLHDLLHRDYAKSVYGSAASLTNHSMSDHQSIASSIAARRADAAADLAAKEVNYEMILREEKQRESIRELEEQQRKALEAQKRELAHDCKQRKECEQLKLS</sequence>
<proteinExistence type="predicted"/>
<evidence type="ECO:0000313" key="1">
    <source>
        <dbReference type="EMBL" id="KAI3351063.1"/>
    </source>
</evidence>
<name>A0ACB8V673_9TELE</name>
<keyword evidence="2" id="KW-1185">Reference proteome</keyword>
<dbReference type="Proteomes" id="UP000831701">
    <property type="component" value="Chromosome 24"/>
</dbReference>
<dbReference type="EMBL" id="CM041554">
    <property type="protein sequence ID" value="KAI3351063.1"/>
    <property type="molecule type" value="Genomic_DNA"/>
</dbReference>
<accession>A0ACB8V673</accession>